<keyword evidence="3" id="KW-1185">Reference proteome</keyword>
<dbReference type="Proteomes" id="UP001460270">
    <property type="component" value="Unassembled WGS sequence"/>
</dbReference>
<organism evidence="2 3">
    <name type="scientific">Mugilogobius chulae</name>
    <name type="common">yellowstripe goby</name>
    <dbReference type="NCBI Taxonomy" id="88201"/>
    <lineage>
        <taxon>Eukaryota</taxon>
        <taxon>Metazoa</taxon>
        <taxon>Chordata</taxon>
        <taxon>Craniata</taxon>
        <taxon>Vertebrata</taxon>
        <taxon>Euteleostomi</taxon>
        <taxon>Actinopterygii</taxon>
        <taxon>Neopterygii</taxon>
        <taxon>Teleostei</taxon>
        <taxon>Neoteleostei</taxon>
        <taxon>Acanthomorphata</taxon>
        <taxon>Gobiaria</taxon>
        <taxon>Gobiiformes</taxon>
        <taxon>Gobioidei</taxon>
        <taxon>Gobiidae</taxon>
        <taxon>Gobionellinae</taxon>
        <taxon>Mugilogobius</taxon>
    </lineage>
</organism>
<feature type="compositionally biased region" description="Low complexity" evidence="1">
    <location>
        <begin position="15"/>
        <end position="26"/>
    </location>
</feature>
<feature type="region of interest" description="Disordered" evidence="1">
    <location>
        <begin position="1"/>
        <end position="39"/>
    </location>
</feature>
<dbReference type="EMBL" id="JBBPFD010000017">
    <property type="protein sequence ID" value="KAK7892168.1"/>
    <property type="molecule type" value="Genomic_DNA"/>
</dbReference>
<accession>A0AAW0N661</accession>
<name>A0AAW0N661_9GOBI</name>
<sequence>MLPSSTPRPAREDSPLPSSLGGAPPATASTSSHLSLNPGATVHPCVAPTALLALKIHEVDLDTLRGAHGLGESSEPLGAVIVEEPTVTSICPGKPQKFAKCL</sequence>
<reference evidence="3" key="1">
    <citation type="submission" date="2024-04" db="EMBL/GenBank/DDBJ databases">
        <title>Salinicola lusitanus LLJ914,a marine bacterium isolated from the Okinawa Trough.</title>
        <authorList>
            <person name="Li J."/>
        </authorList>
    </citation>
    <scope>NUCLEOTIDE SEQUENCE [LARGE SCALE GENOMIC DNA]</scope>
</reference>
<evidence type="ECO:0000256" key="1">
    <source>
        <dbReference type="SAM" id="MobiDB-lite"/>
    </source>
</evidence>
<proteinExistence type="predicted"/>
<protein>
    <submittedName>
        <fullName evidence="2">Uncharacterized protein</fullName>
    </submittedName>
</protein>
<evidence type="ECO:0000313" key="3">
    <source>
        <dbReference type="Proteomes" id="UP001460270"/>
    </source>
</evidence>
<comment type="caution">
    <text evidence="2">The sequence shown here is derived from an EMBL/GenBank/DDBJ whole genome shotgun (WGS) entry which is preliminary data.</text>
</comment>
<dbReference type="AlphaFoldDB" id="A0AAW0N661"/>
<evidence type="ECO:0000313" key="2">
    <source>
        <dbReference type="EMBL" id="KAK7892168.1"/>
    </source>
</evidence>
<gene>
    <name evidence="2" type="ORF">WMY93_024131</name>
</gene>